<dbReference type="Pfam" id="PF00632">
    <property type="entry name" value="HECT"/>
    <property type="match status" value="1"/>
</dbReference>
<feature type="region of interest" description="Disordered" evidence="10">
    <location>
        <begin position="289"/>
        <end position="354"/>
    </location>
</feature>
<dbReference type="SMART" id="SM00456">
    <property type="entry name" value="WW"/>
    <property type="match status" value="4"/>
</dbReference>
<organism evidence="14 15">
    <name type="scientific">Hermetia illucens</name>
    <name type="common">Black soldier fly</name>
    <dbReference type="NCBI Taxonomy" id="343691"/>
    <lineage>
        <taxon>Eukaryota</taxon>
        <taxon>Metazoa</taxon>
        <taxon>Ecdysozoa</taxon>
        <taxon>Arthropoda</taxon>
        <taxon>Hexapoda</taxon>
        <taxon>Insecta</taxon>
        <taxon>Pterygota</taxon>
        <taxon>Neoptera</taxon>
        <taxon>Endopterygota</taxon>
        <taxon>Diptera</taxon>
        <taxon>Brachycera</taxon>
        <taxon>Stratiomyomorpha</taxon>
        <taxon>Stratiomyidae</taxon>
        <taxon>Hermetiinae</taxon>
        <taxon>Hermetia</taxon>
    </lineage>
</organism>
<dbReference type="PANTHER" id="PTHR11254:SF429">
    <property type="entry name" value="E3 UBIQUITIN-PROTEIN LIGASE SU(DX)"/>
    <property type="match status" value="1"/>
</dbReference>
<dbReference type="EC" id="2.3.2.26" evidence="7"/>
<evidence type="ECO:0000256" key="10">
    <source>
        <dbReference type="SAM" id="MobiDB-lite"/>
    </source>
</evidence>
<dbReference type="OMA" id="YNGRCEY"/>
<dbReference type="PROSITE" id="PS50004">
    <property type="entry name" value="C2"/>
    <property type="match status" value="1"/>
</dbReference>
<dbReference type="PROSITE" id="PS50020">
    <property type="entry name" value="WW_DOMAIN_2"/>
    <property type="match status" value="4"/>
</dbReference>
<dbReference type="Gene3D" id="3.30.2410.10">
    <property type="entry name" value="Hect, E3 ligase catalytic domain"/>
    <property type="match status" value="1"/>
</dbReference>
<dbReference type="InterPro" id="IPR050409">
    <property type="entry name" value="E3_ubiq-protein_ligase"/>
</dbReference>
<evidence type="ECO:0000259" key="11">
    <source>
        <dbReference type="PROSITE" id="PS50004"/>
    </source>
</evidence>
<dbReference type="GO" id="GO:0043161">
    <property type="term" value="P:proteasome-mediated ubiquitin-dependent protein catabolic process"/>
    <property type="evidence" value="ECO:0007669"/>
    <property type="project" value="TreeGrafter"/>
</dbReference>
<feature type="region of interest" description="Disordered" evidence="10">
    <location>
        <begin position="227"/>
        <end position="271"/>
    </location>
</feature>
<keyword evidence="15" id="KW-1185">Reference proteome</keyword>
<evidence type="ECO:0000313" key="14">
    <source>
        <dbReference type="EMBL" id="CAD7080199.1"/>
    </source>
</evidence>
<evidence type="ECO:0000256" key="5">
    <source>
        <dbReference type="ARBA" id="ARBA00022786"/>
    </source>
</evidence>
<reference evidence="14 15" key="1">
    <citation type="submission" date="2020-11" db="EMBL/GenBank/DDBJ databases">
        <authorList>
            <person name="Wallbank WR R."/>
            <person name="Pardo Diaz C."/>
            <person name="Kozak K."/>
            <person name="Martin S."/>
            <person name="Jiggins C."/>
            <person name="Moest M."/>
            <person name="Warren A I."/>
            <person name="Generalovic N T."/>
            <person name="Byers J.R.P. K."/>
            <person name="Montejo-Kovacevich G."/>
            <person name="Yen C E."/>
        </authorList>
    </citation>
    <scope>NUCLEOTIDE SEQUENCE [LARGE SCALE GENOMIC DNA]</scope>
</reference>
<dbReference type="FunFam" id="3.30.2160.10:FF:000003">
    <property type="entry name" value="E3 ubiquitin-protein ligase"/>
    <property type="match status" value="1"/>
</dbReference>
<dbReference type="GO" id="GO:0016567">
    <property type="term" value="P:protein ubiquitination"/>
    <property type="evidence" value="ECO:0007669"/>
    <property type="project" value="UniProtKB-UniPathway"/>
</dbReference>
<dbReference type="FunFam" id="3.30.2410.10:FF:000002">
    <property type="entry name" value="E3 ubiquitin-protein ligase HECW2"/>
    <property type="match status" value="1"/>
</dbReference>
<dbReference type="SMART" id="SM00239">
    <property type="entry name" value="C2"/>
    <property type="match status" value="1"/>
</dbReference>
<dbReference type="GO" id="GO:0031623">
    <property type="term" value="P:receptor internalization"/>
    <property type="evidence" value="ECO:0007669"/>
    <property type="project" value="UniProtKB-ARBA"/>
</dbReference>
<dbReference type="AlphaFoldDB" id="A0A7R8UGL7"/>
<evidence type="ECO:0000256" key="9">
    <source>
        <dbReference type="PROSITE-ProRule" id="PRU00104"/>
    </source>
</evidence>
<dbReference type="InterPro" id="IPR035983">
    <property type="entry name" value="Hect_E3_ubiquitin_ligase"/>
</dbReference>
<dbReference type="GO" id="GO:0045807">
    <property type="term" value="P:positive regulation of endocytosis"/>
    <property type="evidence" value="ECO:0007669"/>
    <property type="project" value="UniProtKB-ARBA"/>
</dbReference>
<dbReference type="CDD" id="cd00201">
    <property type="entry name" value="WW"/>
    <property type="match status" value="4"/>
</dbReference>
<dbReference type="Gene3D" id="3.30.2160.10">
    <property type="entry name" value="Hect, E3 ligase catalytic domain"/>
    <property type="match status" value="1"/>
</dbReference>
<protein>
    <recommendedName>
        <fullName evidence="7">E3 ubiquitin-protein ligase</fullName>
        <ecNumber evidence="7">2.3.2.26</ecNumber>
    </recommendedName>
</protein>
<feature type="compositionally biased region" description="Polar residues" evidence="10">
    <location>
        <begin position="245"/>
        <end position="261"/>
    </location>
</feature>
<evidence type="ECO:0000259" key="12">
    <source>
        <dbReference type="PROSITE" id="PS50020"/>
    </source>
</evidence>
<feature type="compositionally biased region" description="Polar residues" evidence="10">
    <location>
        <begin position="227"/>
        <end position="238"/>
    </location>
</feature>
<dbReference type="InterPro" id="IPR024928">
    <property type="entry name" value="E3_ub_ligase_SMURF1"/>
</dbReference>
<feature type="domain" description="WW" evidence="12">
    <location>
        <begin position="462"/>
        <end position="495"/>
    </location>
</feature>
<dbReference type="EMBL" id="LR899009">
    <property type="protein sequence ID" value="CAD7080199.1"/>
    <property type="molecule type" value="Genomic_DNA"/>
</dbReference>
<dbReference type="Pfam" id="PF00168">
    <property type="entry name" value="C2"/>
    <property type="match status" value="1"/>
</dbReference>
<dbReference type="Gene3D" id="2.20.70.10">
    <property type="match status" value="3"/>
</dbReference>
<evidence type="ECO:0000256" key="2">
    <source>
        <dbReference type="ARBA" id="ARBA00004906"/>
    </source>
</evidence>
<dbReference type="GO" id="GO:0045879">
    <property type="term" value="P:negative regulation of smoothened signaling pathway"/>
    <property type="evidence" value="ECO:0007669"/>
    <property type="project" value="UniProtKB-ARBA"/>
</dbReference>
<dbReference type="Gene3D" id="3.90.1750.10">
    <property type="entry name" value="Hect, E3 ligase catalytic domains"/>
    <property type="match status" value="1"/>
</dbReference>
<dbReference type="GO" id="GO:0005737">
    <property type="term" value="C:cytoplasm"/>
    <property type="evidence" value="ECO:0007669"/>
    <property type="project" value="UniProtKB-ARBA"/>
</dbReference>
<dbReference type="InterPro" id="IPR001202">
    <property type="entry name" value="WW_dom"/>
</dbReference>
<dbReference type="InParanoid" id="A0A7R8UGL7"/>
<sequence>MAEGGGGGGGGTRSGQGYYQLSVTIEHASLCNNGFLKPNPYVELSVDNRSNRKTDVIKHTHLPKWNEDFTVLVTPNSVLEFKVYDHSSFHKDAFIGGATIFLNEILRHYNGRCENLELSMDLLNNKKIRQWPIQNGELVAILNGLNVDMSQVPIPNGNGAASGDMQSDCTNGGPPAVIQGNQSSILRTGIRARMRLCSNPVQLPNSPQPNTNAINAAINNYNMNGSPSASGGAMSQNALHPGNPISASTGAIRRNSGNTWESQQQQSQIQHQRVAIPNMNGTNQRIIQNVAPGPSGDQMSQGAAGAAALPDGMSPSPVAHSGAVNVPNGAGNPVPVSSASDQQMQTQSDDEPLPAGWEIRFDQYGRRYYVDHNTRSTYWEKPTPLPPGWEIRKDPRGRVYYVDHNTRTTTWQRPNSERLMHFQHWQGQRAHVVAQGNQRFLYQQQNPAAAAALTQEEDDNLGPLPDGWEKKVQSDNRVYFVNHKNRTTQWEDPRTQGQEVSLINEGPLPPGWEIRYTATGERFFVDHNTRRTTFEDPRPGAPKGVKGVYGVPRAYERSFRWKLSQFRYLCQSNALPSHIKITVTRQTLFEESYHQIMRLPAYELRRRLYIIFRGEEGLDYGGVSREWFFLLSHEVLNPMYCLFEYANKNNYSLQINPASYVNPDHLQYFKFIGRFIAMALYHGRFIYSGFTMPFYKRMLNKKLTIKDIETIDPEFYNSLIWVRDNNIDDCGLELWFTVDFEVLGQILHHELKENGEKIRVTEENKEEYITLMTEWRMTRGIEQQTKTFLDGFNEVVPLEWLKYFDERELELILCGMQDVDVEDWQRNTIYRHYNRNSKQVVWFWQFVRETDNEKRARLLQFVTGTCRVPVGGFAELMGSNGPQRFCIEKVGKETWLPRSHTCFNRLDLPPYKSYDQLVEKLTFAIEETEGFCQE</sequence>
<dbReference type="GO" id="GO:0061630">
    <property type="term" value="F:ubiquitin protein ligase activity"/>
    <property type="evidence" value="ECO:0007669"/>
    <property type="project" value="UniProtKB-EC"/>
</dbReference>
<keyword evidence="3 7" id="KW-0808">Transferase</keyword>
<dbReference type="CDD" id="cd00078">
    <property type="entry name" value="HECTc"/>
    <property type="match status" value="1"/>
</dbReference>
<comment type="pathway">
    <text evidence="2 7">Protein modification; protein ubiquitination.</text>
</comment>
<evidence type="ECO:0000256" key="7">
    <source>
        <dbReference type="PIRNR" id="PIRNR001569"/>
    </source>
</evidence>
<dbReference type="SUPFAM" id="SSF56204">
    <property type="entry name" value="Hect, E3 ligase catalytic domain"/>
    <property type="match status" value="1"/>
</dbReference>
<dbReference type="InterPro" id="IPR000569">
    <property type="entry name" value="HECT_dom"/>
</dbReference>
<evidence type="ECO:0000256" key="6">
    <source>
        <dbReference type="ARBA" id="ARBA00022976"/>
    </source>
</evidence>
<feature type="domain" description="C2" evidence="11">
    <location>
        <begin position="2"/>
        <end position="116"/>
    </location>
</feature>
<dbReference type="InterPro" id="IPR035892">
    <property type="entry name" value="C2_domain_sf"/>
</dbReference>
<dbReference type="PANTHER" id="PTHR11254">
    <property type="entry name" value="HECT DOMAIN UBIQUITIN-PROTEIN LIGASE"/>
    <property type="match status" value="1"/>
</dbReference>
<name>A0A7R8UGL7_HERIL</name>
<feature type="domain" description="HECT" evidence="13">
    <location>
        <begin position="600"/>
        <end position="934"/>
    </location>
</feature>
<dbReference type="FunFam" id="2.20.70.10:FF:000017">
    <property type="entry name" value="E3 ubiquitin-protein ligase"/>
    <property type="match status" value="1"/>
</dbReference>
<dbReference type="OrthoDB" id="423283at2759"/>
<dbReference type="GO" id="GO:0005112">
    <property type="term" value="F:Notch binding"/>
    <property type="evidence" value="ECO:0007669"/>
    <property type="project" value="UniProtKB-ARBA"/>
</dbReference>
<dbReference type="GO" id="GO:0045746">
    <property type="term" value="P:negative regulation of Notch signaling pathway"/>
    <property type="evidence" value="ECO:0007669"/>
    <property type="project" value="UniProtKB-ARBA"/>
</dbReference>
<evidence type="ECO:0000256" key="4">
    <source>
        <dbReference type="ARBA" id="ARBA00022737"/>
    </source>
</evidence>
<dbReference type="FunFam" id="2.60.40.150:FF:000221">
    <property type="entry name" value="E3 ubiquitin-protein ligase"/>
    <property type="match status" value="1"/>
</dbReference>
<feature type="compositionally biased region" description="Polar residues" evidence="10">
    <location>
        <begin position="335"/>
        <end position="347"/>
    </location>
</feature>
<evidence type="ECO:0000256" key="8">
    <source>
        <dbReference type="PIRSR" id="PIRSR001569-1"/>
    </source>
</evidence>
<dbReference type="GO" id="GO:0007219">
    <property type="term" value="P:Notch signaling pathway"/>
    <property type="evidence" value="ECO:0007669"/>
    <property type="project" value="UniProtKB-KW"/>
</dbReference>
<evidence type="ECO:0000313" key="15">
    <source>
        <dbReference type="Proteomes" id="UP000594454"/>
    </source>
</evidence>
<evidence type="ECO:0000256" key="1">
    <source>
        <dbReference type="ARBA" id="ARBA00000885"/>
    </source>
</evidence>
<feature type="domain" description="WW" evidence="12">
    <location>
        <begin position="506"/>
        <end position="539"/>
    </location>
</feature>
<evidence type="ECO:0000259" key="13">
    <source>
        <dbReference type="PROSITE" id="PS50237"/>
    </source>
</evidence>
<evidence type="ECO:0000256" key="3">
    <source>
        <dbReference type="ARBA" id="ARBA00022679"/>
    </source>
</evidence>
<feature type="domain" description="WW" evidence="12">
    <location>
        <begin position="383"/>
        <end position="416"/>
    </location>
</feature>
<dbReference type="PIRSF" id="PIRSF001569">
    <property type="entry name" value="E3_ub_ligase_SMURF1"/>
    <property type="match status" value="1"/>
</dbReference>
<dbReference type="UniPathway" id="UPA00143"/>
<keyword evidence="6" id="KW-0914">Notch signaling pathway</keyword>
<dbReference type="FunFam" id="2.20.70.10:FF:000005">
    <property type="entry name" value="E3 ubiquitin-protein ligase"/>
    <property type="match status" value="1"/>
</dbReference>
<dbReference type="FunFam" id="2.20.70.10:FF:000068">
    <property type="entry name" value="E3 ubiquitin-protein ligase"/>
    <property type="match status" value="1"/>
</dbReference>
<dbReference type="PROSITE" id="PS50237">
    <property type="entry name" value="HECT"/>
    <property type="match status" value="1"/>
</dbReference>
<keyword evidence="5 7" id="KW-0833">Ubl conjugation pathway</keyword>
<dbReference type="FunFam" id="2.20.70.10:FF:000084">
    <property type="entry name" value="E3 ubiquitin-protein ligase"/>
    <property type="match status" value="1"/>
</dbReference>
<dbReference type="SMART" id="SM00119">
    <property type="entry name" value="HECTc"/>
    <property type="match status" value="1"/>
</dbReference>
<dbReference type="PROSITE" id="PS01159">
    <property type="entry name" value="WW_DOMAIN_1"/>
    <property type="match status" value="3"/>
</dbReference>
<proteinExistence type="predicted"/>
<gene>
    <name evidence="14" type="ORF">HERILL_LOCUS3365</name>
</gene>
<dbReference type="SUPFAM" id="SSF51045">
    <property type="entry name" value="WW domain"/>
    <property type="match status" value="4"/>
</dbReference>
<dbReference type="SUPFAM" id="SSF49562">
    <property type="entry name" value="C2 domain (Calcium/lipid-binding domain, CaLB)"/>
    <property type="match status" value="1"/>
</dbReference>
<dbReference type="Pfam" id="PF00397">
    <property type="entry name" value="WW"/>
    <property type="match status" value="4"/>
</dbReference>
<dbReference type="CDD" id="cd04021">
    <property type="entry name" value="C2_E3_ubiquitin_ligase"/>
    <property type="match status" value="1"/>
</dbReference>
<feature type="active site" description="Glycyl thioester intermediate" evidence="8 9">
    <location>
        <position position="902"/>
    </location>
</feature>
<dbReference type="InterPro" id="IPR000008">
    <property type="entry name" value="C2_dom"/>
</dbReference>
<accession>A0A7R8UGL7</accession>
<keyword evidence="4" id="KW-0677">Repeat</keyword>
<dbReference type="FunFam" id="3.90.1750.10:FF:000002">
    <property type="entry name" value="E3 ubiquitin-protein ligase"/>
    <property type="match status" value="1"/>
</dbReference>
<dbReference type="FunCoup" id="A0A7R8UGL7">
    <property type="interactions" value="1628"/>
</dbReference>
<feature type="compositionally biased region" description="Low complexity" evidence="10">
    <location>
        <begin position="262"/>
        <end position="271"/>
    </location>
</feature>
<feature type="domain" description="WW" evidence="12">
    <location>
        <begin position="351"/>
        <end position="384"/>
    </location>
</feature>
<comment type="catalytic activity">
    <reaction evidence="1 7">
        <text>S-ubiquitinyl-[E2 ubiquitin-conjugating enzyme]-L-cysteine + [acceptor protein]-L-lysine = [E2 ubiquitin-conjugating enzyme]-L-cysteine + N(6)-ubiquitinyl-[acceptor protein]-L-lysine.</text>
        <dbReference type="EC" id="2.3.2.26"/>
    </reaction>
</comment>
<dbReference type="InterPro" id="IPR036020">
    <property type="entry name" value="WW_dom_sf"/>
</dbReference>
<dbReference type="Gene3D" id="2.60.40.150">
    <property type="entry name" value="C2 domain"/>
    <property type="match status" value="1"/>
</dbReference>
<dbReference type="GO" id="GO:0008586">
    <property type="term" value="P:imaginal disc-derived wing vein morphogenesis"/>
    <property type="evidence" value="ECO:0007669"/>
    <property type="project" value="UniProtKB-ARBA"/>
</dbReference>
<dbReference type="Proteomes" id="UP000594454">
    <property type="component" value="Chromosome 1"/>
</dbReference>